<dbReference type="AlphaFoldDB" id="A0A2H6DD33"/>
<comment type="caution">
    <text evidence="2">The sequence shown here is derived from an EMBL/GenBank/DDBJ whole genome shotgun (WGS) entry which is preliminary data.</text>
</comment>
<name>A0A2H6DD33_TETHA</name>
<comment type="similarity">
    <text evidence="1">Belongs to the phD/YefM antitoxin family.</text>
</comment>
<evidence type="ECO:0000313" key="3">
    <source>
        <dbReference type="Proteomes" id="UP000236214"/>
    </source>
</evidence>
<dbReference type="Proteomes" id="UP000236214">
    <property type="component" value="Unassembled WGS sequence"/>
</dbReference>
<dbReference type="RefSeq" id="WP_014124170.1">
    <property type="nucleotide sequence ID" value="NZ_BAABQP010000018.1"/>
</dbReference>
<gene>
    <name evidence="2" type="ORF">TEHN7118_0539</name>
</gene>
<accession>A0A2H6DD33</accession>
<evidence type="ECO:0000256" key="1">
    <source>
        <dbReference type="ARBA" id="ARBA00009981"/>
    </source>
</evidence>
<dbReference type="InterPro" id="IPR036165">
    <property type="entry name" value="YefM-like_sf"/>
</dbReference>
<dbReference type="GeneID" id="64054611"/>
<evidence type="ECO:0000313" key="2">
    <source>
        <dbReference type="EMBL" id="GBD67733.1"/>
    </source>
</evidence>
<dbReference type="EMBL" id="BDEC01000017">
    <property type="protein sequence ID" value="GBD67733.1"/>
    <property type="molecule type" value="Genomic_DNA"/>
</dbReference>
<reference evidence="2 3" key="1">
    <citation type="submission" date="2016-05" db="EMBL/GenBank/DDBJ databases">
        <title>Whole genome sequencing of Tetragenococcus halophilus subsp. halophilus NISL 7118.</title>
        <authorList>
            <person name="Shiwa Y."/>
            <person name="Nishimura I."/>
            <person name="Yoshikawa H."/>
            <person name="Koyama Y."/>
            <person name="Oguma T."/>
        </authorList>
    </citation>
    <scope>NUCLEOTIDE SEQUENCE [LARGE SCALE GENOMIC DNA]</scope>
    <source>
        <strain evidence="2 3">NISL 7118</strain>
    </source>
</reference>
<proteinExistence type="inferred from homology"/>
<organism evidence="2 3">
    <name type="scientific">Tetragenococcus halophilus subsp. halophilus</name>
    <dbReference type="NCBI Taxonomy" id="1513897"/>
    <lineage>
        <taxon>Bacteria</taxon>
        <taxon>Bacillati</taxon>
        <taxon>Bacillota</taxon>
        <taxon>Bacilli</taxon>
        <taxon>Lactobacillales</taxon>
        <taxon>Enterococcaceae</taxon>
        <taxon>Tetragenococcus</taxon>
    </lineage>
</organism>
<dbReference type="SUPFAM" id="SSF143120">
    <property type="entry name" value="YefM-like"/>
    <property type="match status" value="1"/>
</dbReference>
<protein>
    <submittedName>
        <fullName evidence="2">Uncharacterized protein</fullName>
    </submittedName>
</protein>
<sequence>MELKKLEVPTSSITEVKRSPMEVFEQAKQAGTAVYVFNREKVAGVMLTQNQYETLLQELDALRSETKDFSSTPQEHFVDTGLEELYQRLQNSLMTASSISAKTLDERMVSNGFITRKTGFGGVTDMINELRQSGKIVYQLRQKSNDQNVVAEIMGKQDKSEHLSDHLIVDKIYIK</sequence>
<keyword evidence="3" id="KW-1185">Reference proteome</keyword>